<dbReference type="Proteomes" id="UP000254879">
    <property type="component" value="Unassembled WGS sequence"/>
</dbReference>
<dbReference type="Gene3D" id="2.60.40.10">
    <property type="entry name" value="Immunoglobulins"/>
    <property type="match status" value="6"/>
</dbReference>
<sequence length="650" mass="73412">MKEKKIRFLNDRNTETETAEKTGTVIQGEPITIEKGTSSVDWLDYVTASDAVDGDITAQVKVNDSFVHLNESGQYLLVYEVTNSRKQTTYKSILVTVQDKTEETPEISKPPILEDLPDEPEKELGELVEEIYQHEEQKANTLVKEQEADYADDPIEAFRQDARETSSSEHKELRIPSISEPAFLEKLLTEGIQLSSGELIWLDKAYLQKHHFQLGEPGRYWVPYRTHPNELGNSHYESQPEHWLLIIVGRERPLLYANDMEIKAGTPRAQIDWLKGVIAFDPFDQNITAKIKCEPQMVSLSKEGLYPVTYLVTNSAGVTTTLYRLVAVKAERPTLKVASLQIEAGSEPRDIDWYKSIAAYDVVDGNIVQNCQVDYSKVNFEQDGTYPIVYTVRNSNGKEQKAWTEVEVNAVEPIISGEPFEVTAGSSVHEIDWKANIHVYDPVDQDLLEEVEVDLGNVDISKEGQYEVHYKVANSNHKIGELRIQVFVKAEVPHLHSDPITITANRIIDSRMDWKQNLIAEDKVDGNIAEKVRVDFSQIDPQVEGTYQIYFEVSNSNNKTAKIEVPVFVKAEAPTIVASPIHMSLGTEVDQFDWLNGVLATDKVDGDITTNLTVFYQQVDSNTAGEYTVTYLVRNSNHKQGSRTMAVKVQ</sequence>
<dbReference type="InterPro" id="IPR032179">
    <property type="entry name" value="Cry22Aa_Ig-like"/>
</dbReference>
<evidence type="ECO:0000313" key="2">
    <source>
        <dbReference type="EMBL" id="STY43778.1"/>
    </source>
</evidence>
<feature type="domain" description="Pesticidal crystal protein Cry22Aa Ig-like" evidence="1">
    <location>
        <begin position="275"/>
        <end position="328"/>
    </location>
</feature>
<dbReference type="InterPro" id="IPR013783">
    <property type="entry name" value="Ig-like_fold"/>
</dbReference>
<dbReference type="RefSeq" id="WP_115345751.1">
    <property type="nucleotide sequence ID" value="NZ_UGPG01000001.1"/>
</dbReference>
<dbReference type="EMBL" id="UGPG01000001">
    <property type="protein sequence ID" value="STY43778.1"/>
    <property type="molecule type" value="Genomic_DNA"/>
</dbReference>
<reference evidence="2 3" key="1">
    <citation type="submission" date="2018-06" db="EMBL/GenBank/DDBJ databases">
        <authorList>
            <consortium name="Pathogen Informatics"/>
            <person name="Doyle S."/>
        </authorList>
    </citation>
    <scope>NUCLEOTIDE SEQUENCE [LARGE SCALE GENOMIC DNA]</scope>
    <source>
        <strain evidence="3">NCTC 10815</strain>
    </source>
</reference>
<gene>
    <name evidence="2" type="ORF">NCTC10815_01082</name>
</gene>
<feature type="domain" description="Pesticidal crystal protein Cry22Aa Ig-like" evidence="1">
    <location>
        <begin position="29"/>
        <end position="90"/>
    </location>
</feature>
<proteinExistence type="predicted"/>
<name>A0A378MBS5_LISGR</name>
<organism evidence="2 3">
    <name type="scientific">Listeria grayi</name>
    <name type="common">Listeria murrayi</name>
    <dbReference type="NCBI Taxonomy" id="1641"/>
    <lineage>
        <taxon>Bacteria</taxon>
        <taxon>Bacillati</taxon>
        <taxon>Bacillota</taxon>
        <taxon>Bacilli</taxon>
        <taxon>Bacillales</taxon>
        <taxon>Listeriaceae</taxon>
        <taxon>Listeria</taxon>
    </lineage>
</organism>
<feature type="domain" description="Pesticidal crystal protein Cry22Aa Ig-like" evidence="1">
    <location>
        <begin position="596"/>
        <end position="649"/>
    </location>
</feature>
<evidence type="ECO:0000313" key="3">
    <source>
        <dbReference type="Proteomes" id="UP000254879"/>
    </source>
</evidence>
<dbReference type="Pfam" id="PF16403">
    <property type="entry name" value="Bact_surface_Ig-like"/>
    <property type="match status" value="3"/>
</dbReference>
<accession>A0A378MBS5</accession>
<evidence type="ECO:0000259" key="1">
    <source>
        <dbReference type="Pfam" id="PF16403"/>
    </source>
</evidence>
<protein>
    <submittedName>
        <fullName evidence="2">Bacterial Ig-like domain (Group 3)</fullName>
    </submittedName>
</protein>
<dbReference type="AlphaFoldDB" id="A0A378MBS5"/>